<dbReference type="Pfam" id="PF01022">
    <property type="entry name" value="HTH_5"/>
    <property type="match status" value="1"/>
</dbReference>
<dbReference type="Gene3D" id="1.10.10.10">
    <property type="entry name" value="Winged helix-like DNA-binding domain superfamily/Winged helix DNA-binding domain"/>
    <property type="match status" value="1"/>
</dbReference>
<evidence type="ECO:0000256" key="2">
    <source>
        <dbReference type="ARBA" id="ARBA00023125"/>
    </source>
</evidence>
<keyword evidence="2" id="KW-0238">DNA-binding</keyword>
<dbReference type="RefSeq" id="WP_093359426.1">
    <property type="nucleotide sequence ID" value="NZ_FOLG01000002.1"/>
</dbReference>
<gene>
    <name evidence="5" type="ORF">SAMN04488094_1026</name>
</gene>
<dbReference type="PROSITE" id="PS50987">
    <property type="entry name" value="HTH_ARSR_2"/>
    <property type="match status" value="1"/>
</dbReference>
<evidence type="ECO:0000313" key="5">
    <source>
        <dbReference type="EMBL" id="SFB94186.1"/>
    </source>
</evidence>
<dbReference type="CDD" id="cd00090">
    <property type="entry name" value="HTH_ARSR"/>
    <property type="match status" value="1"/>
</dbReference>
<dbReference type="SUPFAM" id="SSF46785">
    <property type="entry name" value="Winged helix' DNA-binding domain"/>
    <property type="match status" value="1"/>
</dbReference>
<keyword evidence="1" id="KW-0805">Transcription regulation</keyword>
<evidence type="ECO:0000256" key="1">
    <source>
        <dbReference type="ARBA" id="ARBA00023015"/>
    </source>
</evidence>
<dbReference type="GO" id="GO:0003677">
    <property type="term" value="F:DNA binding"/>
    <property type="evidence" value="ECO:0007669"/>
    <property type="project" value="UniProtKB-KW"/>
</dbReference>
<reference evidence="5 6" key="1">
    <citation type="submission" date="2016-10" db="EMBL/GenBank/DDBJ databases">
        <authorList>
            <person name="de Groot N.N."/>
        </authorList>
    </citation>
    <scope>NUCLEOTIDE SEQUENCE [LARGE SCALE GENOMIC DNA]</scope>
    <source>
        <strain evidence="5 6">DSM 19548</strain>
    </source>
</reference>
<evidence type="ECO:0000259" key="4">
    <source>
        <dbReference type="PROSITE" id="PS50987"/>
    </source>
</evidence>
<proteinExistence type="predicted"/>
<dbReference type="Proteomes" id="UP000198728">
    <property type="component" value="Unassembled WGS sequence"/>
</dbReference>
<feature type="domain" description="HTH arsR-type" evidence="4">
    <location>
        <begin position="10"/>
        <end position="104"/>
    </location>
</feature>
<dbReference type="InterPro" id="IPR011991">
    <property type="entry name" value="ArsR-like_HTH"/>
</dbReference>
<dbReference type="InterPro" id="IPR036390">
    <property type="entry name" value="WH_DNA-bd_sf"/>
</dbReference>
<dbReference type="InterPro" id="IPR036388">
    <property type="entry name" value="WH-like_DNA-bd_sf"/>
</dbReference>
<sequence length="122" mass="13535">MEQIAADRNAVATATERRAKFFRGLADQSRLAILDALCAGPLVVHEIVGRTALTQPNVSNHLRCLSECGLVTSMRDGRFVRYRISSPRIADLLHDVEALLDAVATGVEACRNYEPDEDEFHR</sequence>
<dbReference type="OrthoDB" id="9790747at2"/>
<dbReference type="PANTHER" id="PTHR43132:SF2">
    <property type="entry name" value="ARSENICAL RESISTANCE OPERON REPRESSOR ARSR-RELATED"/>
    <property type="match status" value="1"/>
</dbReference>
<dbReference type="PANTHER" id="PTHR43132">
    <property type="entry name" value="ARSENICAL RESISTANCE OPERON REPRESSOR ARSR-RELATED"/>
    <property type="match status" value="1"/>
</dbReference>
<dbReference type="InterPro" id="IPR001845">
    <property type="entry name" value="HTH_ArsR_DNA-bd_dom"/>
</dbReference>
<name>A0A1I1F5F6_9RHOB</name>
<evidence type="ECO:0000313" key="6">
    <source>
        <dbReference type="Proteomes" id="UP000198728"/>
    </source>
</evidence>
<accession>A0A1I1F5F6</accession>
<dbReference type="EMBL" id="FOLG01000002">
    <property type="protein sequence ID" value="SFB94186.1"/>
    <property type="molecule type" value="Genomic_DNA"/>
</dbReference>
<dbReference type="AlphaFoldDB" id="A0A1I1F5F6"/>
<dbReference type="PRINTS" id="PR00778">
    <property type="entry name" value="HTHARSR"/>
</dbReference>
<dbReference type="GO" id="GO:0003700">
    <property type="term" value="F:DNA-binding transcription factor activity"/>
    <property type="evidence" value="ECO:0007669"/>
    <property type="project" value="InterPro"/>
</dbReference>
<evidence type="ECO:0000256" key="3">
    <source>
        <dbReference type="ARBA" id="ARBA00023163"/>
    </source>
</evidence>
<dbReference type="InterPro" id="IPR051011">
    <property type="entry name" value="Metal_resp_trans_reg"/>
</dbReference>
<dbReference type="NCBIfam" id="NF033788">
    <property type="entry name" value="HTH_metalloreg"/>
    <property type="match status" value="1"/>
</dbReference>
<keyword evidence="6" id="KW-1185">Reference proteome</keyword>
<dbReference type="SMART" id="SM00418">
    <property type="entry name" value="HTH_ARSR"/>
    <property type="match status" value="1"/>
</dbReference>
<protein>
    <submittedName>
        <fullName evidence="5">Transcriptional regulator, ArsR family</fullName>
    </submittedName>
</protein>
<dbReference type="STRING" id="441112.SAMN04488094_1026"/>
<keyword evidence="3" id="KW-0804">Transcription</keyword>
<organism evidence="5 6">
    <name type="scientific">Tropicimonas isoalkanivorans</name>
    <dbReference type="NCBI Taxonomy" id="441112"/>
    <lineage>
        <taxon>Bacteria</taxon>
        <taxon>Pseudomonadati</taxon>
        <taxon>Pseudomonadota</taxon>
        <taxon>Alphaproteobacteria</taxon>
        <taxon>Rhodobacterales</taxon>
        <taxon>Roseobacteraceae</taxon>
        <taxon>Tropicimonas</taxon>
    </lineage>
</organism>